<dbReference type="HOGENOM" id="CLU_160505_0_0_12"/>
<dbReference type="Pfam" id="PF02999">
    <property type="entry name" value="Borrelia_orfD"/>
    <property type="match status" value="1"/>
</dbReference>
<dbReference type="PROSITE" id="PS51257">
    <property type="entry name" value="PROKAR_LIPOPROTEIN"/>
    <property type="match status" value="1"/>
</dbReference>
<protein>
    <submittedName>
        <fullName evidence="2">Lipoprotein</fullName>
    </submittedName>
</protein>
<dbReference type="AlphaFoldDB" id="B5RNH6"/>
<name>B5RNH6_BORDL</name>
<dbReference type="RefSeq" id="WP_012539450.1">
    <property type="nucleotide sequence ID" value="NC_011247.1"/>
</dbReference>
<dbReference type="EMBL" id="CP000979">
    <property type="protein sequence ID" value="ACH93912.1"/>
    <property type="molecule type" value="Genomic_DNA"/>
</dbReference>
<evidence type="ECO:0000256" key="1">
    <source>
        <dbReference type="SAM" id="SignalP"/>
    </source>
</evidence>
<feature type="signal peptide" evidence="1">
    <location>
        <begin position="1"/>
        <end position="24"/>
    </location>
</feature>
<dbReference type="OrthoDB" id="351055at2"/>
<dbReference type="Proteomes" id="UP000000611">
    <property type="component" value="Plasmid pl165"/>
</dbReference>
<evidence type="ECO:0000313" key="2">
    <source>
        <dbReference type="EMBL" id="ACH93912.1"/>
    </source>
</evidence>
<feature type="chain" id="PRO_5002835595" evidence="1">
    <location>
        <begin position="25"/>
        <end position="121"/>
    </location>
</feature>
<geneLocation type="plasmid" evidence="2 3">
    <name>pl165</name>
</geneLocation>
<keyword evidence="1" id="KW-0732">Signal</keyword>
<reference evidence="2 3" key="1">
    <citation type="journal article" date="2008" name="PLoS Genet.">
        <title>The genome of Borrelia recurrentis, the agent of deadly louse-borne relapsing fever, is a degraded subset of tick-borne Borrelia duttonii.</title>
        <authorList>
            <person name="Lescot M."/>
            <person name="Audic S."/>
            <person name="Robert C."/>
            <person name="Nguyen T.T."/>
            <person name="Blanc G."/>
            <person name="Cutler S.J."/>
            <person name="Wincker P."/>
            <person name="Couloux A."/>
            <person name="Claverie J.-M."/>
            <person name="Raoult D."/>
            <person name="Drancourt M."/>
        </authorList>
    </citation>
    <scope>NUCLEOTIDE SEQUENCE [LARGE SCALE GENOMIC DNA]</scope>
    <source>
        <strain evidence="2 3">Ly</strain>
    </source>
</reference>
<keyword evidence="3" id="KW-1185">Reference proteome</keyword>
<evidence type="ECO:0000313" key="3">
    <source>
        <dbReference type="Proteomes" id="UP000000611"/>
    </source>
</evidence>
<proteinExistence type="predicted"/>
<organism evidence="2 3">
    <name type="scientific">Borrelia duttonii (strain Ly)</name>
    <dbReference type="NCBI Taxonomy" id="412419"/>
    <lineage>
        <taxon>Bacteria</taxon>
        <taxon>Pseudomonadati</taxon>
        <taxon>Spirochaetota</taxon>
        <taxon>Spirochaetia</taxon>
        <taxon>Spirochaetales</taxon>
        <taxon>Borreliaceae</taxon>
        <taxon>Borrelia</taxon>
    </lineage>
</organism>
<keyword evidence="2" id="KW-0614">Plasmid</keyword>
<gene>
    <name evidence="2" type="ordered locus">BDU_1121</name>
</gene>
<accession>B5RNH6</accession>
<dbReference type="KEGG" id="bdu:BDU_1121"/>
<sequence>MNKKSIVSLIILLQFITFSCKSIASLTNEPEPPIEPTLKNLSIYETQLTSYVLYLETFLIRARQKFPNYNFPPFTLFDPKNLKEEHTLQTIKENIKHLKHYINTTKPIAIDVYKKCSKLKK</sequence>
<dbReference type="InterPro" id="IPR004248">
    <property type="entry name" value="Borrelia_plasmid_OrfD"/>
</dbReference>
<keyword evidence="2" id="KW-0449">Lipoprotein</keyword>